<dbReference type="InterPro" id="IPR005064">
    <property type="entry name" value="BUG"/>
</dbReference>
<dbReference type="SUPFAM" id="SSF53850">
    <property type="entry name" value="Periplasmic binding protein-like II"/>
    <property type="match status" value="1"/>
</dbReference>
<name>A0A7G9RVR0_9BURK</name>
<dbReference type="Gene3D" id="3.40.190.150">
    <property type="entry name" value="Bordetella uptake gene, domain 1"/>
    <property type="match status" value="1"/>
</dbReference>
<dbReference type="InterPro" id="IPR042100">
    <property type="entry name" value="Bug_dom1"/>
</dbReference>
<gene>
    <name evidence="2" type="ORF">H9K76_16955</name>
</gene>
<dbReference type="Gene3D" id="3.40.190.10">
    <property type="entry name" value="Periplasmic binding protein-like II"/>
    <property type="match status" value="1"/>
</dbReference>
<dbReference type="Proteomes" id="UP000515811">
    <property type="component" value="Chromosome"/>
</dbReference>
<dbReference type="AlphaFoldDB" id="A0A7G9RVR0"/>
<protein>
    <submittedName>
        <fullName evidence="2">Tripartite tricarboxylate transporter substrate binding protein</fullName>
    </submittedName>
</protein>
<reference evidence="2 3" key="1">
    <citation type="submission" date="2020-08" db="EMBL/GenBank/DDBJ databases">
        <title>Genome sequence of Diaphorobacter ruginosibacter DSM 27467T.</title>
        <authorList>
            <person name="Hyun D.-W."/>
            <person name="Bae J.-W."/>
        </authorList>
    </citation>
    <scope>NUCLEOTIDE SEQUENCE [LARGE SCALE GENOMIC DNA]</scope>
    <source>
        <strain evidence="2 3">DSM 27467</strain>
    </source>
</reference>
<dbReference type="PANTHER" id="PTHR42928:SF5">
    <property type="entry name" value="BLR1237 PROTEIN"/>
    <property type="match status" value="1"/>
</dbReference>
<evidence type="ECO:0000313" key="2">
    <source>
        <dbReference type="EMBL" id="QNN59685.1"/>
    </source>
</evidence>
<sequence>MLCASVSSWSAETSYPTKPVRMVVPFAAGGAVDTVGRSVAERLSQQMGQPVIVDNKPGANANIGAENVARSPADGYSLLVGANGVVTNNTLYPQLSFNGLRDFTPVARIGYAPLVLVTPANAPYSSVKDLLEAARAKPGAMNYGSAGNGSSGHLAGALFESVGKFDALHVAYKGGSPALVDLIAGRLNFMLLNPLEVLPHVQSGKLKALAVTGDKRAPMLPNVPTMAEAGVPGFDASVWWVLLAPARTPSDIVNKLNAETLKALDDVGVRERLNALGAVITPSSSADAAAFLKGESAKWEKVIRDAHIKAD</sequence>
<accession>A0A7G9RVR0</accession>
<proteinExistence type="inferred from homology"/>
<evidence type="ECO:0000313" key="3">
    <source>
        <dbReference type="Proteomes" id="UP000515811"/>
    </source>
</evidence>
<dbReference type="EMBL" id="CP060714">
    <property type="protein sequence ID" value="QNN59685.1"/>
    <property type="molecule type" value="Genomic_DNA"/>
</dbReference>
<dbReference type="PIRSF" id="PIRSF017082">
    <property type="entry name" value="YflP"/>
    <property type="match status" value="1"/>
</dbReference>
<dbReference type="Pfam" id="PF03401">
    <property type="entry name" value="TctC"/>
    <property type="match status" value="1"/>
</dbReference>
<comment type="similarity">
    <text evidence="1">Belongs to the UPF0065 (bug) family.</text>
</comment>
<evidence type="ECO:0000256" key="1">
    <source>
        <dbReference type="ARBA" id="ARBA00006987"/>
    </source>
</evidence>
<organism evidence="2 3">
    <name type="scientific">Diaphorobacter ruginosibacter</name>
    <dbReference type="NCBI Taxonomy" id="1715720"/>
    <lineage>
        <taxon>Bacteria</taxon>
        <taxon>Pseudomonadati</taxon>
        <taxon>Pseudomonadota</taxon>
        <taxon>Betaproteobacteria</taxon>
        <taxon>Burkholderiales</taxon>
        <taxon>Comamonadaceae</taxon>
        <taxon>Diaphorobacter</taxon>
    </lineage>
</organism>
<dbReference type="KEGG" id="drg:H9K76_16955"/>
<keyword evidence="3" id="KW-1185">Reference proteome</keyword>
<dbReference type="PANTHER" id="PTHR42928">
    <property type="entry name" value="TRICARBOXYLATE-BINDING PROTEIN"/>
    <property type="match status" value="1"/>
</dbReference>
<dbReference type="CDD" id="cd13578">
    <property type="entry name" value="PBP2_Bug27"/>
    <property type="match status" value="1"/>
</dbReference>